<keyword evidence="6 7" id="KW-0472">Membrane</keyword>
<proteinExistence type="inferred from homology"/>
<keyword evidence="4 7" id="KW-1133">Transmembrane helix</keyword>
<dbReference type="GO" id="GO:0016020">
    <property type="term" value="C:membrane"/>
    <property type="evidence" value="ECO:0007669"/>
    <property type="project" value="UniProtKB-SubCell"/>
</dbReference>
<evidence type="ECO:0000256" key="6">
    <source>
        <dbReference type="ARBA" id="ARBA00023136"/>
    </source>
</evidence>
<evidence type="ECO:0000256" key="1">
    <source>
        <dbReference type="ARBA" id="ARBA00004141"/>
    </source>
</evidence>
<feature type="transmembrane region" description="Helical" evidence="7">
    <location>
        <begin position="168"/>
        <end position="195"/>
    </location>
</feature>
<dbReference type="GO" id="GO:0008137">
    <property type="term" value="F:NADH dehydrogenase (ubiquinone) activity"/>
    <property type="evidence" value="ECO:0007669"/>
    <property type="project" value="InterPro"/>
</dbReference>
<evidence type="ECO:0000313" key="9">
    <source>
        <dbReference type="EMBL" id="ACO50734.1"/>
    </source>
</evidence>
<dbReference type="InterPro" id="IPR001750">
    <property type="entry name" value="ND/Mrp_TM"/>
</dbReference>
<comment type="subcellular location">
    <subcellularLocation>
        <location evidence="1">Membrane</location>
        <topology evidence="1">Multi-pass membrane protein</topology>
    </subcellularLocation>
</comment>
<feature type="transmembrane region" description="Helical" evidence="7">
    <location>
        <begin position="279"/>
        <end position="304"/>
    </location>
</feature>
<feature type="transmembrane region" description="Helical" evidence="7">
    <location>
        <begin position="338"/>
        <end position="359"/>
    </location>
</feature>
<dbReference type="EMBL" id="FJ858268">
    <property type="protein sequence ID" value="ACO50734.1"/>
    <property type="molecule type" value="Genomic_DNA"/>
</dbReference>
<keyword evidence="2 7" id="KW-0812">Transmembrane</keyword>
<feature type="transmembrane region" description="Helical" evidence="7">
    <location>
        <begin position="137"/>
        <end position="156"/>
    </location>
</feature>
<accession>C1KRA2</accession>
<feature type="transmembrane region" description="Helical" evidence="7">
    <location>
        <begin position="12"/>
        <end position="34"/>
    </location>
</feature>
<evidence type="ECO:0000259" key="8">
    <source>
        <dbReference type="Pfam" id="PF00361"/>
    </source>
</evidence>
<evidence type="ECO:0000256" key="2">
    <source>
        <dbReference type="ARBA" id="ARBA00022692"/>
    </source>
</evidence>
<feature type="transmembrane region" description="Helical" evidence="7">
    <location>
        <begin position="77"/>
        <end position="101"/>
    </location>
</feature>
<geneLocation type="mitochondrion" evidence="9"/>
<reference evidence="9" key="1">
    <citation type="submission" date="2009-03" db="EMBL/GenBank/DDBJ databases">
        <title>Green evolution and dynamic adaptations revealed by genomes of the marine picoeukaryotes Micromonas.</title>
        <authorList>
            <person name="Worden A.Z."/>
            <person name="Lee J.-H."/>
            <person name="Mock T."/>
            <person name="Rouze P."/>
            <person name="Simmons M.P."/>
            <person name="Aerts A.L."/>
            <person name="Allen A.E."/>
            <person name="Cuvelier M.L."/>
            <person name="Derelle E."/>
            <person name="Everett M.V."/>
            <person name="Foulon E."/>
            <person name="Grimwood J."/>
            <person name="Gundlach H."/>
            <person name="Henrissat B."/>
            <person name="Napoli C."/>
            <person name="McDonald S.M."/>
            <person name="Schnitzler Parker M."/>
            <person name="Rombauts S."/>
            <person name="Salamov A."/>
            <person name="Von Dassow P."/>
            <person name="Badger J.H."/>
            <person name="Coutinho P.M."/>
            <person name="Demir E."/>
            <person name="Dubchak I."/>
            <person name="Gentemann C."/>
            <person name="Eikrem W."/>
            <person name="Gready J.E."/>
            <person name="John U."/>
            <person name="Lanier W."/>
            <person name="Lindquist E.A."/>
            <person name="Lucas S."/>
            <person name="Mayer K.F.X."/>
            <person name="Moreau H."/>
            <person name="Not F."/>
            <person name="Otillar R."/>
            <person name="Panaud O."/>
            <person name="Pangilinan J."/>
            <person name="Paulsen I."/>
            <person name="Piegu B."/>
            <person name="Poliakov A."/>
            <person name="Robbens S."/>
            <person name="Schmutz J."/>
            <person name="Toulza E."/>
            <person name="Wyss T."/>
            <person name="Zelensky A."/>
            <person name="Zhou K."/>
            <person name="Armbrust E.V."/>
            <person name="Bhattacharya D."/>
            <person name="Goodenough U.W."/>
            <person name="Van de Peer Y."/>
            <person name="Grigoriev I.V."/>
        </authorList>
    </citation>
    <scope>NUCLEOTIDE SEQUENCE</scope>
    <source>
        <strain evidence="9">CCMP1545</strain>
    </source>
</reference>
<protein>
    <submittedName>
        <fullName evidence="9">NADH dehydrogenase subunit 2</fullName>
    </submittedName>
</protein>
<dbReference type="InterPro" id="IPR010096">
    <property type="entry name" value="NADH-Q_OxRdtase_suN/2"/>
</dbReference>
<dbReference type="HAMAP" id="MF_00445">
    <property type="entry name" value="NDH1_NuoN_1"/>
    <property type="match status" value="1"/>
</dbReference>
<feature type="transmembrane region" description="Helical" evidence="7">
    <location>
        <begin position="419"/>
        <end position="438"/>
    </location>
</feature>
<keyword evidence="5" id="KW-0520">NAD</keyword>
<dbReference type="NCBIfam" id="TIGR01770">
    <property type="entry name" value="NDH_I_N"/>
    <property type="match status" value="1"/>
</dbReference>
<sequence length="496" mass="53734">MIFAHVFENDWLGILPEGFLAVTILGLLVAGVILSTSAPMGFPLMVVPMIYLSVWALLVTVLLVLHTPFEMVAFYNVFVVDALAGLLKLGILGGATAALLMSTTYVRTHMVNIFEYGILILLASLAMLFLVSSYDFLSMYLAIEMQALCFYVLAGCKRNSEFSTEAGLKYFLLGAFSSGLLLFGMSLVYGCTGLTNVEDVAKLLVGIEAETEVHALTAVGLVMVTIGFLFKLSAAPFHFWAPDVYEGAPSSVTAFFAIVPKFALVGCTLRVLLTCFYDFLFVWQHLVVVSVLASLLIGAFGAMAQKKIKRVLVYSSIGHVGFILMGFLSGTVEGVQAVLVYLVIYALTTVNIFGIVLSVSSAHGEGYMKYISDLKHLSKAHPALAFALAMTLFSLAGIPPLAGFYAKFIVLFGALTSDLYTVALFGVLTSVVSAFYYLRLIKVMYFEAASDEVTVDGLDRAKATLVACTSVFLMGFFLYPQILFLWTEKVASAFLG</sequence>
<gene>
    <name evidence="9" type="ORF">MicpuC_mit42</name>
</gene>
<keyword evidence="9" id="KW-0496">Mitochondrion</keyword>
<dbReference type="AlphaFoldDB" id="C1KRA2"/>
<feature type="transmembrane region" description="Helical" evidence="7">
    <location>
        <begin position="380"/>
        <end position="399"/>
    </location>
</feature>
<organism evidence="9">
    <name type="scientific">Micromonas pusilla (strain CCMP1545)</name>
    <name type="common">Picoplanktonic green alga</name>
    <dbReference type="NCBI Taxonomy" id="564608"/>
    <lineage>
        <taxon>Eukaryota</taxon>
        <taxon>Viridiplantae</taxon>
        <taxon>Chlorophyta</taxon>
        <taxon>Mamiellophyceae</taxon>
        <taxon>Mamiellales</taxon>
        <taxon>Mamiellaceae</taxon>
        <taxon>Micromonas</taxon>
    </lineage>
</organism>
<feature type="transmembrane region" description="Helical" evidence="7">
    <location>
        <begin position="311"/>
        <end position="332"/>
    </location>
</feature>
<evidence type="ECO:0000256" key="5">
    <source>
        <dbReference type="ARBA" id="ARBA00023027"/>
    </source>
</evidence>
<keyword evidence="3" id="KW-1278">Translocase</keyword>
<feature type="transmembrane region" description="Helical" evidence="7">
    <location>
        <begin position="113"/>
        <end position="131"/>
    </location>
</feature>
<dbReference type="GO" id="GO:0042773">
    <property type="term" value="P:ATP synthesis coupled electron transport"/>
    <property type="evidence" value="ECO:0007669"/>
    <property type="project" value="InterPro"/>
</dbReference>
<evidence type="ECO:0000256" key="4">
    <source>
        <dbReference type="ARBA" id="ARBA00022989"/>
    </source>
</evidence>
<evidence type="ECO:0000256" key="7">
    <source>
        <dbReference type="SAM" id="Phobius"/>
    </source>
</evidence>
<dbReference type="PANTHER" id="PTHR22773">
    <property type="entry name" value="NADH DEHYDROGENASE"/>
    <property type="match status" value="1"/>
</dbReference>
<feature type="transmembrane region" description="Helical" evidence="7">
    <location>
        <begin position="46"/>
        <end position="65"/>
    </location>
</feature>
<dbReference type="Pfam" id="PF00361">
    <property type="entry name" value="Proton_antipo_M"/>
    <property type="match status" value="1"/>
</dbReference>
<feature type="domain" description="NADH:quinone oxidoreductase/Mrp antiporter transmembrane" evidence="8">
    <location>
        <begin position="133"/>
        <end position="432"/>
    </location>
</feature>
<name>C1KRA2_MICPC</name>
<feature type="transmembrane region" description="Helical" evidence="7">
    <location>
        <begin position="465"/>
        <end position="486"/>
    </location>
</feature>
<evidence type="ECO:0000256" key="3">
    <source>
        <dbReference type="ARBA" id="ARBA00022967"/>
    </source>
</evidence>
<feature type="transmembrane region" description="Helical" evidence="7">
    <location>
        <begin position="215"/>
        <end position="240"/>
    </location>
</feature>
<feature type="transmembrane region" description="Helical" evidence="7">
    <location>
        <begin position="252"/>
        <end position="273"/>
    </location>
</feature>